<reference evidence="2 3" key="1">
    <citation type="submission" date="2018-08" db="EMBL/GenBank/DDBJ databases">
        <authorList>
            <person name="Clegg S.R."/>
            <person name="Carter S.D."/>
            <person name="Radford A.D."/>
            <person name="Darby A."/>
            <person name="Hall N."/>
            <person name="Birtles R."/>
            <person name="Evans N.J."/>
        </authorList>
    </citation>
    <scope>NUCLEOTIDE SEQUENCE [LARGE SCALE GENOMIC DNA]</scope>
    <source>
        <strain evidence="2 3">ATCC 700293</strain>
    </source>
</reference>
<keyword evidence="3" id="KW-1185">Reference proteome</keyword>
<evidence type="ECO:0000313" key="3">
    <source>
        <dbReference type="Proteomes" id="UP000663454"/>
    </source>
</evidence>
<accession>A0ABX7LYR5</accession>
<dbReference type="CDD" id="cd16894">
    <property type="entry name" value="MltD-like"/>
    <property type="match status" value="1"/>
</dbReference>
<dbReference type="InterPro" id="IPR036779">
    <property type="entry name" value="LysM_dom_sf"/>
</dbReference>
<dbReference type="PANTHER" id="PTHR33734">
    <property type="entry name" value="LYSM DOMAIN-CONTAINING GPI-ANCHORED PROTEIN 2"/>
    <property type="match status" value="1"/>
</dbReference>
<dbReference type="Pfam" id="PF01476">
    <property type="entry name" value="LysM"/>
    <property type="match status" value="2"/>
</dbReference>
<dbReference type="PANTHER" id="PTHR33734:SF22">
    <property type="entry name" value="MEMBRANE-BOUND LYTIC MUREIN TRANSGLYCOSYLASE D"/>
    <property type="match status" value="1"/>
</dbReference>
<organism evidence="2 3">
    <name type="scientific">Treponema medium</name>
    <dbReference type="NCBI Taxonomy" id="58231"/>
    <lineage>
        <taxon>Bacteria</taxon>
        <taxon>Pseudomonadati</taxon>
        <taxon>Spirochaetota</taxon>
        <taxon>Spirochaetia</taxon>
        <taxon>Spirochaetales</taxon>
        <taxon>Treponemataceae</taxon>
        <taxon>Treponema</taxon>
    </lineage>
</organism>
<dbReference type="SMART" id="SM00257">
    <property type="entry name" value="LysM"/>
    <property type="match status" value="2"/>
</dbReference>
<dbReference type="Proteomes" id="UP000663454">
    <property type="component" value="Chromosome"/>
</dbReference>
<name>A0ABX7LYR5_TREMD</name>
<protein>
    <submittedName>
        <fullName evidence="2">LysM peptidoglycan-binding domain-containing protein</fullName>
    </submittedName>
</protein>
<dbReference type="EMBL" id="CP031393">
    <property type="protein sequence ID" value="QSH98117.1"/>
    <property type="molecule type" value="Genomic_DNA"/>
</dbReference>
<proteinExistence type="predicted"/>
<dbReference type="InterPro" id="IPR023346">
    <property type="entry name" value="Lysozyme-like_dom_sf"/>
</dbReference>
<dbReference type="Gene3D" id="3.10.350.10">
    <property type="entry name" value="LysM domain"/>
    <property type="match status" value="2"/>
</dbReference>
<evidence type="ECO:0000259" key="1">
    <source>
        <dbReference type="PROSITE" id="PS51782"/>
    </source>
</evidence>
<dbReference type="SUPFAM" id="SSF54106">
    <property type="entry name" value="LysM domain"/>
    <property type="match status" value="2"/>
</dbReference>
<dbReference type="PROSITE" id="PS51782">
    <property type="entry name" value="LYSM"/>
    <property type="match status" value="2"/>
</dbReference>
<dbReference type="SUPFAM" id="SSF53955">
    <property type="entry name" value="Lysozyme-like"/>
    <property type="match status" value="1"/>
</dbReference>
<dbReference type="Pfam" id="PF01464">
    <property type="entry name" value="SLT"/>
    <property type="match status" value="1"/>
</dbReference>
<dbReference type="Gene3D" id="1.10.530.10">
    <property type="match status" value="1"/>
</dbReference>
<feature type="domain" description="LysM" evidence="1">
    <location>
        <begin position="327"/>
        <end position="371"/>
    </location>
</feature>
<dbReference type="InterPro" id="IPR018392">
    <property type="entry name" value="LysM"/>
</dbReference>
<sequence length="440" mass="49462">MCMCIRFTGKTPHIKHFCVGIIAGALCIHPIYASTQPKPGISDAEVLNKSLLQNFQSNTLLHNTLIPHGHPLIEKFRKQYMCTDGYNYLSKIMKRSAPYRDFIIELLEAENMPAELLFLPVIESGFFETATSKSGAVGIWQFMRNSVGGFNIHIDDWVDERRDPWKTSVAAVKKLKWNYSQFNDWPLALAAYNSGVGTIRTAIKKAGKADYWYLAEHGYLKKETLYYVPKFLAIAEILSRSEELNIDWGKTEDHQPTSTIEIKRAIDVRLLAEELGLESEAIRKLNPSLRYFITPPSIKYQLRLPSAYTEAAQTVLSQSDKLLIKYYQYRIKSGDTLYALAKHYGVSVQSILNYNAGLKPETLKIGKTILIPALKSVGTYSGKSTAQAGNFDGTHTIRQGDTLWALALKYSVSVELLAQKNNLSVNSVLKLGNTLKVPIL</sequence>
<evidence type="ECO:0000313" key="2">
    <source>
        <dbReference type="EMBL" id="QSH98117.1"/>
    </source>
</evidence>
<dbReference type="CDD" id="cd00118">
    <property type="entry name" value="LysM"/>
    <property type="match status" value="2"/>
</dbReference>
<dbReference type="InterPro" id="IPR008258">
    <property type="entry name" value="Transglycosylase_SLT_dom_1"/>
</dbReference>
<feature type="domain" description="LysM" evidence="1">
    <location>
        <begin position="393"/>
        <end position="437"/>
    </location>
</feature>
<gene>
    <name evidence="2" type="ORF">DWB79_10225</name>
</gene>